<dbReference type="InterPro" id="IPR018622">
    <property type="entry name" value="DNA_damage_chkpnt_Lcd1"/>
</dbReference>
<dbReference type="EMBL" id="KV454430">
    <property type="protein sequence ID" value="ODQ80227.1"/>
    <property type="molecule type" value="Genomic_DNA"/>
</dbReference>
<feature type="coiled-coil region" evidence="4">
    <location>
        <begin position="78"/>
        <end position="105"/>
    </location>
</feature>
<evidence type="ECO:0008006" key="8">
    <source>
        <dbReference type="Google" id="ProtNLM"/>
    </source>
</evidence>
<protein>
    <recommendedName>
        <fullName evidence="8">DNA damage checkpoint protein LCD1</fullName>
    </recommendedName>
</protein>
<comment type="subcellular location">
    <subcellularLocation>
        <location evidence="1">Nucleus</location>
    </subcellularLocation>
</comment>
<accession>A0A1E3QTH3</accession>
<evidence type="ECO:0000313" key="6">
    <source>
        <dbReference type="EMBL" id="ODQ80227.1"/>
    </source>
</evidence>
<organism evidence="6 7">
    <name type="scientific">Babjeviella inositovora NRRL Y-12698</name>
    <dbReference type="NCBI Taxonomy" id="984486"/>
    <lineage>
        <taxon>Eukaryota</taxon>
        <taxon>Fungi</taxon>
        <taxon>Dikarya</taxon>
        <taxon>Ascomycota</taxon>
        <taxon>Saccharomycotina</taxon>
        <taxon>Pichiomycetes</taxon>
        <taxon>Serinales incertae sedis</taxon>
        <taxon>Babjeviella</taxon>
    </lineage>
</organism>
<feature type="region of interest" description="Disordered" evidence="5">
    <location>
        <begin position="25"/>
        <end position="59"/>
    </location>
</feature>
<dbReference type="AlphaFoldDB" id="A0A1E3QTH3"/>
<name>A0A1E3QTH3_9ASCO</name>
<dbReference type="GO" id="GO:0000077">
    <property type="term" value="P:DNA damage checkpoint signaling"/>
    <property type="evidence" value="ECO:0007669"/>
    <property type="project" value="InterPro"/>
</dbReference>
<keyword evidence="2" id="KW-0227">DNA damage</keyword>
<dbReference type="Pfam" id="PF09798">
    <property type="entry name" value="LCD1"/>
    <property type="match status" value="1"/>
</dbReference>
<dbReference type="GeneID" id="30146546"/>
<evidence type="ECO:0000256" key="4">
    <source>
        <dbReference type="SAM" id="Coils"/>
    </source>
</evidence>
<keyword evidence="3" id="KW-0539">Nucleus</keyword>
<keyword evidence="7" id="KW-1185">Reference proteome</keyword>
<sequence length="673" mass="76174">MAGFEDFDSFDSFEDSFDEDEMIALTARPPVSQPERGTVEITESGEYTQLPKPLEVQPPVDTKAQDLLAARGEVSILRSRLEALTKAKEDEIRRLSEEAKAAKIAAEERISTLGAQNTVLEDDKKFLHNQLKLRSHEPKRRKLDEAEKPREVKVEKEVRTIVVRTSVPDERPGLVEHLIRHTVRGLPRSCMEYLARISIDTKFTCKGCVILPREPISGSIQAYLVAKQSLLKLDDLVEEFCEVVSRLIGQLVDAQRLLAVPFLLAVLHATVRFRPNAVKDDVLEQLMDLNFDILERYEHTLKADMDDPEFPSNVPDHIALLQSTTMLFSVELLELLFSCAQLRLEALRARVWAKLQPTLLPKLLSTHSPVNVAFAAVEMVIASQTGDQRQILLVAKLIAEEPAPRIGFQLYGLNRMIGSNKDARRLDSMVPSARRNFEGKLVTPTPLPVANWETGDNGHVSHVALLGLRVLELLTVCNDMYRSARPLIDVPVIKILTANATMEQDFVYAHPRHRLVPTRIMTVAKTVAILHVLWHRFQKGELQIPRDTSHELLVLLTRVAFSQTKEGLWDASMNYMRKMRVQFGIRAPLFNEYAEARARKLAHITAASSMEDICEAELTFANGLEFAYEDNTICLAREILEMLTTGPEADNLYSSMNSEVEDWDMDQDQMDER</sequence>
<proteinExistence type="predicted"/>
<dbReference type="STRING" id="984486.A0A1E3QTH3"/>
<dbReference type="OrthoDB" id="4078000at2759"/>
<dbReference type="Proteomes" id="UP000094336">
    <property type="component" value="Unassembled WGS sequence"/>
</dbReference>
<keyword evidence="4" id="KW-0175">Coiled coil</keyword>
<dbReference type="RefSeq" id="XP_018985555.1">
    <property type="nucleotide sequence ID" value="XM_019128693.1"/>
</dbReference>
<reference evidence="7" key="1">
    <citation type="submission" date="2016-05" db="EMBL/GenBank/DDBJ databases">
        <title>Comparative genomics of biotechnologically important yeasts.</title>
        <authorList>
            <consortium name="DOE Joint Genome Institute"/>
            <person name="Riley R."/>
            <person name="Haridas S."/>
            <person name="Wolfe K.H."/>
            <person name="Lopes M.R."/>
            <person name="Hittinger C.T."/>
            <person name="Goker M."/>
            <person name="Salamov A."/>
            <person name="Wisecaver J."/>
            <person name="Long T.M."/>
            <person name="Aerts A.L."/>
            <person name="Barry K."/>
            <person name="Choi C."/>
            <person name="Clum A."/>
            <person name="Coughlan A.Y."/>
            <person name="Deshpande S."/>
            <person name="Douglass A.P."/>
            <person name="Hanson S.J."/>
            <person name="Klenk H.-P."/>
            <person name="Labutti K."/>
            <person name="Lapidus A."/>
            <person name="Lindquist E."/>
            <person name="Lipzen A."/>
            <person name="Meier-Kolthoff J.P."/>
            <person name="Ohm R.A."/>
            <person name="Otillar R.P."/>
            <person name="Pangilinan J."/>
            <person name="Peng Y."/>
            <person name="Rokas A."/>
            <person name="Rosa C.A."/>
            <person name="Scheuner C."/>
            <person name="Sibirny A.A."/>
            <person name="Slot J.C."/>
            <person name="Stielow J.B."/>
            <person name="Sun H."/>
            <person name="Kurtzman C.P."/>
            <person name="Blackwell M."/>
            <person name="Grigoriev I.V."/>
            <person name="Jeffries T.W."/>
        </authorList>
    </citation>
    <scope>NUCLEOTIDE SEQUENCE [LARGE SCALE GENOMIC DNA]</scope>
    <source>
        <strain evidence="7">NRRL Y-12698</strain>
    </source>
</reference>
<evidence type="ECO:0000256" key="2">
    <source>
        <dbReference type="ARBA" id="ARBA00022763"/>
    </source>
</evidence>
<evidence type="ECO:0000256" key="5">
    <source>
        <dbReference type="SAM" id="MobiDB-lite"/>
    </source>
</evidence>
<gene>
    <name evidence="6" type="ORF">BABINDRAFT_161198</name>
</gene>
<dbReference type="GO" id="GO:0005634">
    <property type="term" value="C:nucleus"/>
    <property type="evidence" value="ECO:0007669"/>
    <property type="project" value="UniProtKB-SubCell"/>
</dbReference>
<evidence type="ECO:0000313" key="7">
    <source>
        <dbReference type="Proteomes" id="UP000094336"/>
    </source>
</evidence>
<evidence type="ECO:0000256" key="3">
    <source>
        <dbReference type="ARBA" id="ARBA00023242"/>
    </source>
</evidence>
<evidence type="ECO:0000256" key="1">
    <source>
        <dbReference type="ARBA" id="ARBA00004123"/>
    </source>
</evidence>